<keyword evidence="5" id="KW-1185">Reference proteome</keyword>
<proteinExistence type="predicted"/>
<dbReference type="Pfam" id="PF25390">
    <property type="entry name" value="WD40_RLD"/>
    <property type="match status" value="1"/>
</dbReference>
<dbReference type="PROSITE" id="PS50012">
    <property type="entry name" value="RCC1_3"/>
    <property type="match status" value="4"/>
</dbReference>
<dbReference type="Proteomes" id="UP000249799">
    <property type="component" value="Chromosome"/>
</dbReference>
<accession>A0A2Z4FN56</accession>
<dbReference type="AlphaFoldDB" id="A0A2Z4FN56"/>
<dbReference type="RefSeq" id="WP_111335328.1">
    <property type="nucleotide sequence ID" value="NZ_CP030032.1"/>
</dbReference>
<keyword evidence="2" id="KW-0677">Repeat</keyword>
<evidence type="ECO:0000313" key="5">
    <source>
        <dbReference type="Proteomes" id="UP000249799"/>
    </source>
</evidence>
<name>A0A2Z4FN56_9DELT</name>
<evidence type="ECO:0000256" key="1">
    <source>
        <dbReference type="ARBA" id="ARBA00022658"/>
    </source>
</evidence>
<evidence type="ECO:0000313" key="4">
    <source>
        <dbReference type="EMBL" id="AWV90124.1"/>
    </source>
</evidence>
<dbReference type="PANTHER" id="PTHR45982:SF1">
    <property type="entry name" value="REGULATOR OF CHROMOSOME CONDENSATION"/>
    <property type="match status" value="1"/>
</dbReference>
<evidence type="ECO:0000256" key="2">
    <source>
        <dbReference type="ARBA" id="ARBA00022737"/>
    </source>
</evidence>
<dbReference type="KEGG" id="bsed:DN745_12590"/>
<dbReference type="Gene3D" id="2.130.10.30">
    <property type="entry name" value="Regulator of chromosome condensation 1/beta-lactamase-inhibitor protein II"/>
    <property type="match status" value="2"/>
</dbReference>
<dbReference type="SUPFAM" id="SSF50985">
    <property type="entry name" value="RCC1/BLIP-II"/>
    <property type="match status" value="2"/>
</dbReference>
<sequence length="469" mass="48204">MAIQVARSPRFPFIVVLLLGFTTPLAGCGLYEEAPQFAGASLQSDSDTERAEFDGDSGAGQKCDIASDCPFYENMKASCVERICVYLCEDGFVDRDGEPSSNGCECKVSVEVCDGQDNDCDGLSDNAFRGAVIAVGGAHTCATDASGSVYCWGANNYGQLGIGEEAWRSSPTLLTSYLSPQIDQLGAGEVHTCALSTSSKSLWCWGANAHGQLGDMSTEDRAEPALLALPTPPRRLAVGKSHSCALDTAGTLYCWGDNRAGQLGVSGGESSVTIPTQVASERAFHEVAAGRQHTCGLTVDGAAYCWGDNTRGQLGTGDSNATSGETAPGALPISNDFEAIAAADDSTCGLHTSGAVYCWGAGESVPRPFMDGQGGLVDFLGAQIAVGASAQFCATTPESSLLRCGEVGSAIDPSQSNADQLVALAGGFDHFCAIDVHGAVYCWGNNIAGQLGNGSLGGGSSAPLRASCE</sequence>
<dbReference type="OrthoDB" id="9758365at2"/>
<protein>
    <recommendedName>
        <fullName evidence="3">RCC1-like domain-containing protein</fullName>
    </recommendedName>
</protein>
<evidence type="ECO:0000259" key="3">
    <source>
        <dbReference type="Pfam" id="PF25390"/>
    </source>
</evidence>
<gene>
    <name evidence="4" type="ORF">DN745_12590</name>
</gene>
<dbReference type="GO" id="GO:0005085">
    <property type="term" value="F:guanyl-nucleotide exchange factor activity"/>
    <property type="evidence" value="ECO:0007669"/>
    <property type="project" value="TreeGrafter"/>
</dbReference>
<reference evidence="4 5" key="1">
    <citation type="submission" date="2018-06" db="EMBL/GenBank/DDBJ databases">
        <title>Lujinxingia sediminis gen. nov. sp. nov., a new facultative anaerobic member of the class Deltaproteobacteria, and proposal of Lujinxingaceae fam. nov.</title>
        <authorList>
            <person name="Guo L.-Y."/>
            <person name="Li C.-M."/>
            <person name="Wang S."/>
            <person name="Du Z.-J."/>
        </authorList>
    </citation>
    <scope>NUCLEOTIDE SEQUENCE [LARGE SCALE GENOMIC DNA]</scope>
    <source>
        <strain evidence="4 5">FA350</strain>
    </source>
</reference>
<keyword evidence="1" id="KW-0344">Guanine-nucleotide releasing factor</keyword>
<dbReference type="PRINTS" id="PR00633">
    <property type="entry name" value="RCCNDNSATION"/>
</dbReference>
<dbReference type="InterPro" id="IPR009091">
    <property type="entry name" value="RCC1/BLIP-II"/>
</dbReference>
<dbReference type="GO" id="GO:0005737">
    <property type="term" value="C:cytoplasm"/>
    <property type="evidence" value="ECO:0007669"/>
    <property type="project" value="TreeGrafter"/>
</dbReference>
<dbReference type="PANTHER" id="PTHR45982">
    <property type="entry name" value="REGULATOR OF CHROMOSOME CONDENSATION"/>
    <property type="match status" value="1"/>
</dbReference>
<dbReference type="InterPro" id="IPR051553">
    <property type="entry name" value="Ran_GTPase-activating"/>
</dbReference>
<dbReference type="EMBL" id="CP030032">
    <property type="protein sequence ID" value="AWV90124.1"/>
    <property type="molecule type" value="Genomic_DNA"/>
</dbReference>
<organism evidence="4 5">
    <name type="scientific">Bradymonas sediminis</name>
    <dbReference type="NCBI Taxonomy" id="1548548"/>
    <lineage>
        <taxon>Bacteria</taxon>
        <taxon>Deltaproteobacteria</taxon>
        <taxon>Bradymonadales</taxon>
        <taxon>Bradymonadaceae</taxon>
        <taxon>Bradymonas</taxon>
    </lineage>
</organism>
<feature type="domain" description="RCC1-like" evidence="3">
    <location>
        <begin position="132"/>
        <end position="364"/>
    </location>
</feature>
<dbReference type="InterPro" id="IPR000408">
    <property type="entry name" value="Reg_chr_condens"/>
</dbReference>
<dbReference type="Pfam" id="PF13540">
    <property type="entry name" value="RCC1_2"/>
    <property type="match status" value="1"/>
</dbReference>
<dbReference type="InterPro" id="IPR058923">
    <property type="entry name" value="RCC1-like_dom"/>
</dbReference>